<dbReference type="Proteomes" id="UP000596661">
    <property type="component" value="Chromosome 2"/>
</dbReference>
<dbReference type="EnsemblPlants" id="novel_model_200_5bd9a17a.1.5bd9b133">
    <property type="protein sequence ID" value="cds.novel_model_200_5bd9a17a.1.5bd9b133"/>
    <property type="gene ID" value="novel_gene_113_5bd9a17a"/>
</dbReference>
<dbReference type="AlphaFoldDB" id="A0A803QVV3"/>
<evidence type="ECO:0000256" key="1">
    <source>
        <dbReference type="SAM" id="Phobius"/>
    </source>
</evidence>
<keyword evidence="1" id="KW-0812">Transmembrane</keyword>
<protein>
    <submittedName>
        <fullName evidence="2">Uncharacterized protein</fullName>
    </submittedName>
</protein>
<accession>A0A803QVU0</accession>
<proteinExistence type="predicted"/>
<organism evidence="2 3">
    <name type="scientific">Cannabis sativa</name>
    <name type="common">Hemp</name>
    <name type="synonym">Marijuana</name>
    <dbReference type="NCBI Taxonomy" id="3483"/>
    <lineage>
        <taxon>Eukaryota</taxon>
        <taxon>Viridiplantae</taxon>
        <taxon>Streptophyta</taxon>
        <taxon>Embryophyta</taxon>
        <taxon>Tracheophyta</taxon>
        <taxon>Spermatophyta</taxon>
        <taxon>Magnoliopsida</taxon>
        <taxon>eudicotyledons</taxon>
        <taxon>Gunneridae</taxon>
        <taxon>Pentapetalae</taxon>
        <taxon>rosids</taxon>
        <taxon>fabids</taxon>
        <taxon>Rosales</taxon>
        <taxon>Cannabaceae</taxon>
        <taxon>Cannabis</taxon>
    </lineage>
</organism>
<evidence type="ECO:0000313" key="3">
    <source>
        <dbReference type="Proteomes" id="UP000596661"/>
    </source>
</evidence>
<keyword evidence="1" id="KW-0472">Membrane</keyword>
<reference evidence="2" key="2">
    <citation type="submission" date="2021-03" db="UniProtKB">
        <authorList>
            <consortium name="EnsemblPlants"/>
        </authorList>
    </citation>
    <scope>IDENTIFICATION</scope>
</reference>
<reference evidence="2 3" key="1">
    <citation type="submission" date="2018-11" db="EMBL/GenBank/DDBJ databases">
        <authorList>
            <person name="Grassa J C."/>
        </authorList>
    </citation>
    <scope>NUCLEOTIDE SEQUENCE [LARGE SCALE GENOMIC DNA]</scope>
</reference>
<dbReference type="Gramene" id="novel_model_200_5bd9a17a.1.5bd9b133">
    <property type="protein sequence ID" value="cds.novel_model_200_5bd9a17a.1.5bd9b133"/>
    <property type="gene ID" value="novel_gene_113_5bd9a17a"/>
</dbReference>
<name>A0A803QVV3_CANSA</name>
<dbReference type="EMBL" id="UZAU01000092">
    <property type="status" value="NOT_ANNOTATED_CDS"/>
    <property type="molecule type" value="Genomic_DNA"/>
</dbReference>
<keyword evidence="1" id="KW-1133">Transmembrane helix</keyword>
<feature type="transmembrane region" description="Helical" evidence="1">
    <location>
        <begin position="14"/>
        <end position="36"/>
    </location>
</feature>
<sequence>MVEEKKEEEEIIDYWWNIVVELVIKIVIIIIIRKLLQFREQSKFLFVKKGGCLSQLLVLFNENCCLR</sequence>
<accession>A0A803QVV3</accession>
<evidence type="ECO:0000313" key="2">
    <source>
        <dbReference type="EnsemblPlants" id="cds.novel_model_200_5bd9a17a.1.5bd9b133"/>
    </source>
</evidence>
<keyword evidence="3" id="KW-1185">Reference proteome</keyword>
<dbReference type="Gramene" id="novel_model_199_5bd9a17a">
    <property type="protein sequence ID" value="cds.novel_model_199_5bd9a17a"/>
    <property type="gene ID" value="novel_gene_113_5bd9a17a"/>
</dbReference>
<dbReference type="EnsemblPlants" id="novel_model_199_5bd9a17a">
    <property type="protein sequence ID" value="cds.novel_model_199_5bd9a17a"/>
    <property type="gene ID" value="novel_gene_113_5bd9a17a"/>
</dbReference>